<dbReference type="EC" id="4.1.2.14" evidence="6"/>
<dbReference type="NCBIfam" id="NF005119">
    <property type="entry name" value="PRK06552.1"/>
    <property type="match status" value="1"/>
</dbReference>
<evidence type="ECO:0000256" key="1">
    <source>
        <dbReference type="ARBA" id="ARBA00004761"/>
    </source>
</evidence>
<evidence type="ECO:0000256" key="5">
    <source>
        <dbReference type="ARBA" id="ARBA00023277"/>
    </source>
</evidence>
<protein>
    <submittedName>
        <fullName evidence="6">Bifunctional 4-hydroxy-2-oxoglutarate aldolase/2-dehydro-3-deoxy-phosphogluconate aldolase</fullName>
        <ecNumber evidence="6">4.1.2.14</ecNumber>
        <ecNumber evidence="6">4.1.3.16</ecNumber>
    </submittedName>
</protein>
<evidence type="ECO:0000313" key="6">
    <source>
        <dbReference type="EMBL" id="TET63177.1"/>
    </source>
</evidence>
<dbReference type="GO" id="GO:0008675">
    <property type="term" value="F:2-dehydro-3-deoxy-phosphogluconate aldolase activity"/>
    <property type="evidence" value="ECO:0007669"/>
    <property type="project" value="UniProtKB-EC"/>
</dbReference>
<gene>
    <name evidence="6" type="primary">eda</name>
    <name evidence="6" type="ORF">E3J48_02875</name>
</gene>
<name>A0A523W837_UNCAE</name>
<dbReference type="Pfam" id="PF01081">
    <property type="entry name" value="Aldolase"/>
    <property type="match status" value="1"/>
</dbReference>
<dbReference type="InterPro" id="IPR013785">
    <property type="entry name" value="Aldolase_TIM"/>
</dbReference>
<dbReference type="EC" id="4.1.3.16" evidence="6"/>
<comment type="caution">
    <text evidence="6">The sequence shown here is derived from an EMBL/GenBank/DDBJ whole genome shotgun (WGS) entry which is preliminary data.</text>
</comment>
<dbReference type="InterPro" id="IPR000887">
    <property type="entry name" value="Aldlse_KDPG_KHG"/>
</dbReference>
<dbReference type="AlphaFoldDB" id="A0A523W837"/>
<dbReference type="GO" id="GO:0008700">
    <property type="term" value="F:(R,S)-4-hydroxy-2-oxoglutarate aldolase activity"/>
    <property type="evidence" value="ECO:0007669"/>
    <property type="project" value="UniProtKB-EC"/>
</dbReference>
<evidence type="ECO:0000256" key="2">
    <source>
        <dbReference type="ARBA" id="ARBA00006906"/>
    </source>
</evidence>
<keyword evidence="5" id="KW-0119">Carbohydrate metabolism</keyword>
<dbReference type="EMBL" id="SOIZ01000120">
    <property type="protein sequence ID" value="TET63177.1"/>
    <property type="molecule type" value="Genomic_DNA"/>
</dbReference>
<evidence type="ECO:0000256" key="4">
    <source>
        <dbReference type="ARBA" id="ARBA00023239"/>
    </source>
</evidence>
<organism evidence="6 7">
    <name type="scientific">Aerophobetes bacterium</name>
    <dbReference type="NCBI Taxonomy" id="2030807"/>
    <lineage>
        <taxon>Bacteria</taxon>
        <taxon>Candidatus Aerophobota</taxon>
    </lineage>
</organism>
<comment type="pathway">
    <text evidence="1">Carbohydrate acid metabolism.</text>
</comment>
<dbReference type="Proteomes" id="UP000319130">
    <property type="component" value="Unassembled WGS sequence"/>
</dbReference>
<accession>A0A523W837</accession>
<comment type="subunit">
    <text evidence="3">Homotrimer.</text>
</comment>
<dbReference type="SUPFAM" id="SSF51569">
    <property type="entry name" value="Aldolase"/>
    <property type="match status" value="1"/>
</dbReference>
<dbReference type="NCBIfam" id="TIGR01182">
    <property type="entry name" value="eda"/>
    <property type="match status" value="1"/>
</dbReference>
<dbReference type="CDD" id="cd00452">
    <property type="entry name" value="KDPG_aldolase"/>
    <property type="match status" value="1"/>
</dbReference>
<evidence type="ECO:0000313" key="7">
    <source>
        <dbReference type="Proteomes" id="UP000319130"/>
    </source>
</evidence>
<dbReference type="Gene3D" id="3.20.20.70">
    <property type="entry name" value="Aldolase class I"/>
    <property type="match status" value="1"/>
</dbReference>
<comment type="similarity">
    <text evidence="2">Belongs to the KHG/KDPG aldolase family.</text>
</comment>
<dbReference type="PANTHER" id="PTHR30246">
    <property type="entry name" value="2-KETO-3-DEOXY-6-PHOSPHOGLUCONATE ALDOLASE"/>
    <property type="match status" value="1"/>
</dbReference>
<proteinExistence type="inferred from homology"/>
<dbReference type="PANTHER" id="PTHR30246:SF1">
    <property type="entry name" value="2-DEHYDRO-3-DEOXY-6-PHOSPHOGALACTONATE ALDOLASE-RELATED"/>
    <property type="match status" value="1"/>
</dbReference>
<evidence type="ECO:0000256" key="3">
    <source>
        <dbReference type="ARBA" id="ARBA00011233"/>
    </source>
</evidence>
<reference evidence="6 7" key="1">
    <citation type="submission" date="2019-03" db="EMBL/GenBank/DDBJ databases">
        <title>Metabolic potential of uncultured bacteria and archaea associated with petroleum seepage in deep-sea sediments.</title>
        <authorList>
            <person name="Dong X."/>
            <person name="Hubert C."/>
        </authorList>
    </citation>
    <scope>NUCLEOTIDE SEQUENCE [LARGE SCALE GENOMIC DNA]</scope>
    <source>
        <strain evidence="6">E29_bin52</strain>
    </source>
</reference>
<keyword evidence="4 6" id="KW-0456">Lyase</keyword>
<sequence length="215" mass="22867">MGSKDKNLEHLVACGVIPVVRAKSSEEALRIVEAVRKGGIDIIEITMTVPNAIGVIQTIAKESGQEVLLGAGTVLDAETARACILAGAEFIVGPCFDEQLIKVCKRYSKMVIPGAVTPTEIVRAWEEGADLVKIFPAQQLGGPDYIKAIKAPLPQILFNPTGGIDITNAADYIRAGASVVSVGSALIDKQALAEGKFEILTQKAKEFLKKVQEAR</sequence>